<dbReference type="Proteomes" id="UP001521116">
    <property type="component" value="Unassembled WGS sequence"/>
</dbReference>
<organism evidence="3 4">
    <name type="scientific">Neofusicoccum ribis</name>
    <dbReference type="NCBI Taxonomy" id="45134"/>
    <lineage>
        <taxon>Eukaryota</taxon>
        <taxon>Fungi</taxon>
        <taxon>Dikarya</taxon>
        <taxon>Ascomycota</taxon>
        <taxon>Pezizomycotina</taxon>
        <taxon>Dothideomycetes</taxon>
        <taxon>Dothideomycetes incertae sedis</taxon>
        <taxon>Botryosphaeriales</taxon>
        <taxon>Botryosphaeriaceae</taxon>
        <taxon>Neofusicoccum</taxon>
    </lineage>
</organism>
<feature type="compositionally biased region" description="Acidic residues" evidence="1">
    <location>
        <begin position="535"/>
        <end position="552"/>
    </location>
</feature>
<protein>
    <submittedName>
        <fullName evidence="3">Uncharacterized protein</fullName>
    </submittedName>
</protein>
<evidence type="ECO:0000256" key="1">
    <source>
        <dbReference type="SAM" id="MobiDB-lite"/>
    </source>
</evidence>
<feature type="transmembrane region" description="Helical" evidence="2">
    <location>
        <begin position="458"/>
        <end position="478"/>
    </location>
</feature>
<keyword evidence="2" id="KW-0472">Membrane</keyword>
<reference evidence="3 4" key="1">
    <citation type="submission" date="2024-02" db="EMBL/GenBank/DDBJ databases">
        <title>De novo assembly and annotation of 12 fungi associated with fruit tree decline syndrome in Ontario, Canada.</title>
        <authorList>
            <person name="Sulman M."/>
            <person name="Ellouze W."/>
            <person name="Ilyukhin E."/>
        </authorList>
    </citation>
    <scope>NUCLEOTIDE SEQUENCE [LARGE SCALE GENOMIC DNA]</scope>
    <source>
        <strain evidence="3 4">M1-105</strain>
    </source>
</reference>
<evidence type="ECO:0000256" key="2">
    <source>
        <dbReference type="SAM" id="Phobius"/>
    </source>
</evidence>
<feature type="transmembrane region" description="Helical" evidence="2">
    <location>
        <begin position="350"/>
        <end position="371"/>
    </location>
</feature>
<comment type="caution">
    <text evidence="3">The sequence shown here is derived from an EMBL/GenBank/DDBJ whole genome shotgun (WGS) entry which is preliminary data.</text>
</comment>
<feature type="compositionally biased region" description="Basic residues" evidence="1">
    <location>
        <begin position="566"/>
        <end position="575"/>
    </location>
</feature>
<name>A0ABR3SD54_9PEZI</name>
<gene>
    <name evidence="3" type="ORF">SLS56_010946</name>
</gene>
<keyword evidence="4" id="KW-1185">Reference proteome</keyword>
<dbReference type="InterPro" id="IPR015942">
    <property type="entry name" value="Asp/Glu/hydantoin_racemase"/>
</dbReference>
<proteinExistence type="predicted"/>
<keyword evidence="2" id="KW-1133">Transmembrane helix</keyword>
<keyword evidence="2" id="KW-0812">Transmembrane</keyword>
<dbReference type="EMBL" id="JAJVDC020000229">
    <property type="protein sequence ID" value="KAL1617583.1"/>
    <property type="molecule type" value="Genomic_DNA"/>
</dbReference>
<feature type="region of interest" description="Disordered" evidence="1">
    <location>
        <begin position="528"/>
        <end position="579"/>
    </location>
</feature>
<accession>A0ABR3SD54</accession>
<sequence length="607" mass="66268">MASTKALPPLGFIAVELDFLRPPGDGKNERTWPFPLITRTAKGSQIGKLVTRGAYPSEFIDNFVDAGKWLADQGCVGLITSCGFLAMAQPELATRLPIPIATSSLIQIPAVRALLPAGKTVGVITFDEARLGPLHLEKLGIADAASIPVVGPPADGHLKRLVRDGGPYSQSGIEEEMVACARRLVEDHAGVGAIVLECVQMPPFAAAVQKAVGLPTYDVFTLGCWFYAGLARSPFAAWSAEEQDAVDRVYPREAAFVSCLQTTMRGLRDLEPGEGGHAGPRPATVLGVLADLVVDLREMRKVEDMLESSDRSVMAFKDSHLHAVGSVSVVAALISQLSSTTLQMPGLSHVHWSAPGCIIASLLFGVLAVILSTFQQQTLGMLNNPEGVRMWLSNGHFYPPHALCRPRYDQLMREVDERLCDSGHLATPAHFRARAPPEKRRLQVSIAALQLLSMPHKFLSAAVVFFLAGFALYLGFAFRQDLDDTPARSNNEAVFILFVAIATTSVFSGMSISLWKVWEVRKAGKRSDKDSWEEHSDETDPDSEESGYEADESQLLGSNELETRGRPKGKKSRKDRHNEIAKALEEAARLHKRVARLMRDEVEEMDD</sequence>
<evidence type="ECO:0000313" key="4">
    <source>
        <dbReference type="Proteomes" id="UP001521116"/>
    </source>
</evidence>
<feature type="transmembrane region" description="Helical" evidence="2">
    <location>
        <begin position="493"/>
        <end position="518"/>
    </location>
</feature>
<dbReference type="Pfam" id="PF01177">
    <property type="entry name" value="Asp_Glu_race"/>
    <property type="match status" value="1"/>
</dbReference>
<evidence type="ECO:0000313" key="3">
    <source>
        <dbReference type="EMBL" id="KAL1617583.1"/>
    </source>
</evidence>